<accession>A0A8J3YLJ1</accession>
<dbReference type="GO" id="GO:0003700">
    <property type="term" value="F:DNA-binding transcription factor activity"/>
    <property type="evidence" value="ECO:0007669"/>
    <property type="project" value="TreeGrafter"/>
</dbReference>
<keyword evidence="3" id="KW-0804">Transcription</keyword>
<keyword evidence="1" id="KW-0805">Transcription regulation</keyword>
<dbReference type="SUPFAM" id="SSF47413">
    <property type="entry name" value="lambda repressor-like DNA-binding domains"/>
    <property type="match status" value="1"/>
</dbReference>
<gene>
    <name evidence="5" type="primary">lacI_1</name>
    <name evidence="5" type="ORF">Val02_28690</name>
</gene>
<comment type="caution">
    <text evidence="5">The sequence shown here is derived from an EMBL/GenBank/DDBJ whole genome shotgun (WGS) entry which is preliminary data.</text>
</comment>
<dbReference type="Pfam" id="PF13377">
    <property type="entry name" value="Peripla_BP_3"/>
    <property type="match status" value="1"/>
</dbReference>
<name>A0A8J3YLJ1_9ACTN</name>
<dbReference type="Pfam" id="PF00356">
    <property type="entry name" value="LacI"/>
    <property type="match status" value="1"/>
</dbReference>
<proteinExistence type="predicted"/>
<dbReference type="PANTHER" id="PTHR30146:SF109">
    <property type="entry name" value="HTH-TYPE TRANSCRIPTIONAL REGULATOR GALS"/>
    <property type="match status" value="1"/>
</dbReference>
<dbReference type="CDD" id="cd01392">
    <property type="entry name" value="HTH_LacI"/>
    <property type="match status" value="1"/>
</dbReference>
<dbReference type="Proteomes" id="UP000619260">
    <property type="component" value="Unassembled WGS sequence"/>
</dbReference>
<evidence type="ECO:0000256" key="2">
    <source>
        <dbReference type="ARBA" id="ARBA00023125"/>
    </source>
</evidence>
<organism evidence="5 6">
    <name type="scientific">Virgisporangium aliadipatigenens</name>
    <dbReference type="NCBI Taxonomy" id="741659"/>
    <lineage>
        <taxon>Bacteria</taxon>
        <taxon>Bacillati</taxon>
        <taxon>Actinomycetota</taxon>
        <taxon>Actinomycetes</taxon>
        <taxon>Micromonosporales</taxon>
        <taxon>Micromonosporaceae</taxon>
        <taxon>Virgisporangium</taxon>
    </lineage>
</organism>
<keyword evidence="2" id="KW-0238">DNA-binding</keyword>
<sequence length="326" mass="35236">MAREAQVSARTVSRVLNDEPRISAPTRERVLQAVARLGYRRNAMARNMRVGARDSAVGLVIPDLANPFFSVVAAAVERTLRTRGLYVVIASSEEDPARERAVVTDMLGRQVAALVVVPSGDDHAYLRLERRRGLPVVFLDRPPNRLAADAFVSANTDGAHQAVTHLLAHGHRRIGFIGDRPTTLYTRRERFRGYRSALAQAGIAVDPALVDRGHHENDAAEATVRLLSAVDPPTAVFAANNLACMGAMMALARARRRDVALVGFDDFTLADVFDPGITVVAQDPHGLGTAAAERVFARLDGDRGRARTTVLATRLIVRGSGEISAS</sequence>
<reference evidence="5" key="1">
    <citation type="submission" date="2021-01" db="EMBL/GenBank/DDBJ databases">
        <title>Whole genome shotgun sequence of Virgisporangium aliadipatigenens NBRC 105644.</title>
        <authorList>
            <person name="Komaki H."/>
            <person name="Tamura T."/>
        </authorList>
    </citation>
    <scope>NUCLEOTIDE SEQUENCE</scope>
    <source>
        <strain evidence="5">NBRC 105644</strain>
    </source>
</reference>
<dbReference type="InterPro" id="IPR028082">
    <property type="entry name" value="Peripla_BP_I"/>
</dbReference>
<evidence type="ECO:0000256" key="3">
    <source>
        <dbReference type="ARBA" id="ARBA00023163"/>
    </source>
</evidence>
<evidence type="ECO:0000256" key="1">
    <source>
        <dbReference type="ARBA" id="ARBA00023015"/>
    </source>
</evidence>
<dbReference type="PANTHER" id="PTHR30146">
    <property type="entry name" value="LACI-RELATED TRANSCRIPTIONAL REPRESSOR"/>
    <property type="match status" value="1"/>
</dbReference>
<dbReference type="Gene3D" id="1.10.260.40">
    <property type="entry name" value="lambda repressor-like DNA-binding domains"/>
    <property type="match status" value="1"/>
</dbReference>
<dbReference type="SMART" id="SM00354">
    <property type="entry name" value="HTH_LACI"/>
    <property type="match status" value="1"/>
</dbReference>
<evidence type="ECO:0000313" key="6">
    <source>
        <dbReference type="Proteomes" id="UP000619260"/>
    </source>
</evidence>
<dbReference type="InterPro" id="IPR000843">
    <property type="entry name" value="HTH_LacI"/>
</dbReference>
<dbReference type="PROSITE" id="PS50932">
    <property type="entry name" value="HTH_LACI_2"/>
    <property type="match status" value="1"/>
</dbReference>
<dbReference type="InterPro" id="IPR010982">
    <property type="entry name" value="Lambda_DNA-bd_dom_sf"/>
</dbReference>
<keyword evidence="6" id="KW-1185">Reference proteome</keyword>
<dbReference type="InterPro" id="IPR046335">
    <property type="entry name" value="LacI/GalR-like_sensor"/>
</dbReference>
<dbReference type="AlphaFoldDB" id="A0A8J3YLJ1"/>
<dbReference type="SUPFAM" id="SSF53822">
    <property type="entry name" value="Periplasmic binding protein-like I"/>
    <property type="match status" value="1"/>
</dbReference>
<dbReference type="EMBL" id="BOPF01000009">
    <property type="protein sequence ID" value="GIJ45983.1"/>
    <property type="molecule type" value="Genomic_DNA"/>
</dbReference>
<protein>
    <submittedName>
        <fullName evidence="5">LacI family transcriptional regulator</fullName>
    </submittedName>
</protein>
<dbReference type="CDD" id="cd06267">
    <property type="entry name" value="PBP1_LacI_sugar_binding-like"/>
    <property type="match status" value="1"/>
</dbReference>
<dbReference type="Gene3D" id="3.40.50.2300">
    <property type="match status" value="2"/>
</dbReference>
<feature type="domain" description="HTH lacI-type" evidence="4">
    <location>
        <begin position="1"/>
        <end position="50"/>
    </location>
</feature>
<dbReference type="GO" id="GO:0000976">
    <property type="term" value="F:transcription cis-regulatory region binding"/>
    <property type="evidence" value="ECO:0007669"/>
    <property type="project" value="TreeGrafter"/>
</dbReference>
<evidence type="ECO:0000313" key="5">
    <source>
        <dbReference type="EMBL" id="GIJ45983.1"/>
    </source>
</evidence>
<evidence type="ECO:0000259" key="4">
    <source>
        <dbReference type="PROSITE" id="PS50932"/>
    </source>
</evidence>